<dbReference type="Proteomes" id="UP000009232">
    <property type="component" value="Chromosome"/>
</dbReference>
<evidence type="ECO:0008006" key="3">
    <source>
        <dbReference type="Google" id="ProtNLM"/>
    </source>
</evidence>
<dbReference type="KEGG" id="tcy:Thicy_0068"/>
<name>F6D913_THICA</name>
<keyword evidence="2" id="KW-1185">Reference proteome</keyword>
<organism evidence="1 2">
    <name type="scientific">Thiomicrospira cyclica (strain DSM 14477 / JCM 11371 / ALM1)</name>
    <name type="common">Thioalkalimicrobium cyclicum</name>
    <dbReference type="NCBI Taxonomy" id="717773"/>
    <lineage>
        <taxon>Bacteria</taxon>
        <taxon>Pseudomonadati</taxon>
        <taxon>Pseudomonadota</taxon>
        <taxon>Gammaproteobacteria</taxon>
        <taxon>Thiotrichales</taxon>
        <taxon>Piscirickettsiaceae</taxon>
        <taxon>Thiomicrospira</taxon>
    </lineage>
</organism>
<dbReference type="RefSeq" id="WP_013834632.1">
    <property type="nucleotide sequence ID" value="NC_015581.1"/>
</dbReference>
<dbReference type="OrthoDB" id="5612324at2"/>
<reference evidence="1 2" key="1">
    <citation type="submission" date="2011-05" db="EMBL/GenBank/DDBJ databases">
        <title>Complete sequence of Thioalkalimicrobium cyclicum ALM1.</title>
        <authorList>
            <consortium name="US DOE Joint Genome Institute"/>
            <person name="Lucas S."/>
            <person name="Han J."/>
            <person name="Lapidus A."/>
            <person name="Cheng J.-F."/>
            <person name="Goodwin L."/>
            <person name="Pitluck S."/>
            <person name="Peters L."/>
            <person name="Mikhailova N."/>
            <person name="Davenport K."/>
            <person name="Han C."/>
            <person name="Tapia R."/>
            <person name="Land M."/>
            <person name="Hauser L."/>
            <person name="Kyrpides N."/>
            <person name="Ivanova N."/>
            <person name="Pagani I."/>
            <person name="Kappler U."/>
            <person name="Woyke T."/>
        </authorList>
    </citation>
    <scope>NUCLEOTIDE SEQUENCE [LARGE SCALE GENOMIC DNA]</scope>
    <source>
        <strain evidence="2">DSM 14477 / JCM 11371 / ALM1</strain>
    </source>
</reference>
<evidence type="ECO:0000313" key="2">
    <source>
        <dbReference type="Proteomes" id="UP000009232"/>
    </source>
</evidence>
<gene>
    <name evidence="1" type="ordered locus">Thicy_0068</name>
</gene>
<evidence type="ECO:0000313" key="1">
    <source>
        <dbReference type="EMBL" id="AEG30844.1"/>
    </source>
</evidence>
<sequence>MSLFCADNALREPFNTLVDKLLSDVSLQASDVFLHALESEADTQMNYWVVRLLIERKVVDPLLPVTQDSAGSAVMPIHAACLLQNVGALAAMLDVSAYEGSPLGKQFVSALRICQTQGFDQGAGLMMAHAQTLEVLDALLLSLQGVKPH</sequence>
<dbReference type="STRING" id="717773.Thicy_0068"/>
<dbReference type="eggNOG" id="ENOG50343BT">
    <property type="taxonomic scope" value="Bacteria"/>
</dbReference>
<accession>F6D913</accession>
<dbReference type="AlphaFoldDB" id="F6D913"/>
<proteinExistence type="predicted"/>
<dbReference type="HOGENOM" id="CLU_1748823_0_0_6"/>
<dbReference type="EMBL" id="CP002776">
    <property type="protein sequence ID" value="AEG30844.1"/>
    <property type="molecule type" value="Genomic_DNA"/>
</dbReference>
<protein>
    <recommendedName>
        <fullName evidence="3">Ankyrin</fullName>
    </recommendedName>
</protein>